<dbReference type="InParanoid" id="A0LFR9"/>
<dbReference type="EMBL" id="CP000478">
    <property type="protein sequence ID" value="ABK16271.1"/>
    <property type="molecule type" value="Genomic_DNA"/>
</dbReference>
<protein>
    <recommendedName>
        <fullName evidence="7 8">Glutamine-dependent NAD(+) synthetase</fullName>
        <ecNumber evidence="7 8">6.3.5.1</ecNumber>
    </recommendedName>
    <alternativeName>
        <fullName evidence="7 8">NAD(+) synthase [glutamine-hydrolyzing]</fullName>
    </alternativeName>
</protein>
<dbReference type="Gene3D" id="3.40.50.620">
    <property type="entry name" value="HUPs"/>
    <property type="match status" value="1"/>
</dbReference>
<dbReference type="PROSITE" id="PS00920">
    <property type="entry name" value="NITRIL_CHT_1"/>
    <property type="match status" value="1"/>
</dbReference>
<comment type="catalytic activity">
    <reaction evidence="7 8">
        <text>deamido-NAD(+) + L-glutamine + ATP + H2O = L-glutamate + AMP + diphosphate + NAD(+) + H(+)</text>
        <dbReference type="Rhea" id="RHEA:24384"/>
        <dbReference type="ChEBI" id="CHEBI:15377"/>
        <dbReference type="ChEBI" id="CHEBI:15378"/>
        <dbReference type="ChEBI" id="CHEBI:29985"/>
        <dbReference type="ChEBI" id="CHEBI:30616"/>
        <dbReference type="ChEBI" id="CHEBI:33019"/>
        <dbReference type="ChEBI" id="CHEBI:57540"/>
        <dbReference type="ChEBI" id="CHEBI:58359"/>
        <dbReference type="ChEBI" id="CHEBI:58437"/>
        <dbReference type="ChEBI" id="CHEBI:456215"/>
        <dbReference type="EC" id="6.3.5.1"/>
    </reaction>
</comment>
<keyword evidence="3 7" id="KW-0436">Ligase</keyword>
<dbReference type="SUPFAM" id="SSF52402">
    <property type="entry name" value="Adenine nucleotide alpha hydrolases-like"/>
    <property type="match status" value="1"/>
</dbReference>
<dbReference type="GO" id="GO:0000257">
    <property type="term" value="F:nitrilase activity"/>
    <property type="evidence" value="ECO:0007669"/>
    <property type="project" value="UniProtKB-ARBA"/>
</dbReference>
<dbReference type="NCBIfam" id="TIGR00552">
    <property type="entry name" value="nadE"/>
    <property type="match status" value="1"/>
</dbReference>
<feature type="binding site" evidence="7">
    <location>
        <position position="191"/>
    </location>
    <ligand>
        <name>L-glutamine</name>
        <dbReference type="ChEBI" id="CHEBI:58359"/>
    </ligand>
</feature>
<dbReference type="FunFam" id="3.40.50.620:FF:000106">
    <property type="entry name" value="Glutamine-dependent NAD(+) synthetase"/>
    <property type="match status" value="1"/>
</dbReference>
<dbReference type="InterPro" id="IPR003694">
    <property type="entry name" value="NAD_synthase"/>
</dbReference>
<evidence type="ECO:0000256" key="4">
    <source>
        <dbReference type="ARBA" id="ARBA00022741"/>
    </source>
</evidence>
<evidence type="ECO:0000256" key="6">
    <source>
        <dbReference type="ARBA" id="ARBA00023027"/>
    </source>
</evidence>
<feature type="active site" description="For glutaminase activity" evidence="7">
    <location>
        <position position="112"/>
    </location>
</feature>
<feature type="active site" description="Nucleophile; for glutaminase activity" evidence="7">
    <location>
        <position position="148"/>
    </location>
</feature>
<keyword evidence="13" id="KW-1185">Reference proteome</keyword>
<evidence type="ECO:0000256" key="1">
    <source>
        <dbReference type="ARBA" id="ARBA00005188"/>
    </source>
</evidence>
<gene>
    <name evidence="7" type="primary">nadE</name>
    <name evidence="12" type="ordered locus">Sfum_0572</name>
</gene>
<comment type="similarity">
    <text evidence="2 7 8">In the C-terminal section; belongs to the NAD synthetase family.</text>
</comment>
<dbReference type="eggNOG" id="COG0388">
    <property type="taxonomic scope" value="Bacteria"/>
</dbReference>
<dbReference type="eggNOG" id="COG0171">
    <property type="taxonomic scope" value="Bacteria"/>
</dbReference>
<dbReference type="PIRSF" id="PIRSF006630">
    <property type="entry name" value="NADS_GAT"/>
    <property type="match status" value="1"/>
</dbReference>
<dbReference type="HOGENOM" id="CLU_022313_2_0_7"/>
<accession>A0LFR9</accession>
<keyword evidence="4 7" id="KW-0547">Nucleotide-binding</keyword>
<dbReference type="GO" id="GO:0004359">
    <property type="term" value="F:glutaminase activity"/>
    <property type="evidence" value="ECO:0007669"/>
    <property type="project" value="InterPro"/>
</dbReference>
<dbReference type="Pfam" id="PF02540">
    <property type="entry name" value="NAD_synthase"/>
    <property type="match status" value="1"/>
</dbReference>
<dbReference type="InterPro" id="IPR022310">
    <property type="entry name" value="NAD/GMP_synthase"/>
</dbReference>
<evidence type="ECO:0000256" key="8">
    <source>
        <dbReference type="PIRNR" id="PIRNR006630"/>
    </source>
</evidence>
<dbReference type="PANTHER" id="PTHR23090:SF9">
    <property type="entry name" value="GLUTAMINE-DEPENDENT NAD(+) SYNTHETASE"/>
    <property type="match status" value="1"/>
</dbReference>
<dbReference type="STRING" id="335543.Sfum_0572"/>
<feature type="binding site" evidence="7">
    <location>
        <position position="377"/>
    </location>
    <ligand>
        <name>deamido-NAD(+)</name>
        <dbReference type="ChEBI" id="CHEBI:58437"/>
        <note>ligand shared between two neighboring subunits</note>
    </ligand>
</feature>
<dbReference type="Pfam" id="PF00795">
    <property type="entry name" value="CN_hydrolase"/>
    <property type="match status" value="1"/>
</dbReference>
<comment type="pathway">
    <text evidence="1 7 8">Cofactor biosynthesis; NAD(+) biosynthesis; NAD(+) from deamido-NAD(+) (L-Gln route): step 1/1.</text>
</comment>
<dbReference type="PANTHER" id="PTHR23090">
    <property type="entry name" value="NH 3 /GLUTAMINE-DEPENDENT NAD + SYNTHETASE"/>
    <property type="match status" value="1"/>
</dbReference>
<feature type="active site" description="Proton acceptor; for glutaminase activity" evidence="7">
    <location>
        <position position="41"/>
    </location>
</feature>
<evidence type="ECO:0000256" key="5">
    <source>
        <dbReference type="ARBA" id="ARBA00022840"/>
    </source>
</evidence>
<dbReference type="UniPathway" id="UPA00253">
    <property type="reaction ID" value="UER00334"/>
</dbReference>
<dbReference type="InterPro" id="IPR014445">
    <property type="entry name" value="Gln-dep_NAD_synthase"/>
</dbReference>
<evidence type="ECO:0000259" key="11">
    <source>
        <dbReference type="PROSITE" id="PS50263"/>
    </source>
</evidence>
<feature type="binding site" evidence="7">
    <location>
        <position position="185"/>
    </location>
    <ligand>
        <name>L-glutamine</name>
        <dbReference type="ChEBI" id="CHEBI:58359"/>
    </ligand>
</feature>
<dbReference type="OrthoDB" id="9799210at2"/>
<comment type="function">
    <text evidence="7">Catalyzes the ATP-dependent amidation of deamido-NAD to form NAD. Uses L-glutamine as a nitrogen source.</text>
</comment>
<dbReference type="InterPro" id="IPR036526">
    <property type="entry name" value="C-N_Hydrolase_sf"/>
</dbReference>
<comment type="similarity">
    <text evidence="10">Belongs to the NAD synthetase family.</text>
</comment>
<feature type="domain" description="CN hydrolase" evidence="11">
    <location>
        <begin position="1"/>
        <end position="255"/>
    </location>
</feature>
<dbReference type="CDD" id="cd00553">
    <property type="entry name" value="NAD_synthase"/>
    <property type="match status" value="1"/>
</dbReference>
<dbReference type="Proteomes" id="UP000001784">
    <property type="component" value="Chromosome"/>
</dbReference>
<evidence type="ECO:0000256" key="9">
    <source>
        <dbReference type="PROSITE-ProRule" id="PRU10139"/>
    </source>
</evidence>
<sequence>MRIAIGQIDPFIGDFKGNAAKICDGVDRARREGCDLVVFPEMALIGYPPRDLLDKPSFVRTSREHWEAIREASRGIGVIFGAVDENPNGTGKPYHNAAVFFDDGKPAAIAHKMLLPSYDVFDEERYFEPGKHATWVDFRGERLGITICEDVWNVPRFLPRRLYHCDPIRELEQASVSVIVNISASPYHVGKASYVGELLRSHAQRSGTQVIYVNQVGGNDELIFHGHSMVWDEAGKLVASAADFREDFVVYDTRTHAGKLHAVGGDQAEEVIEALVLGLRDYVRKNRFGKAVVGLSGGVDSALTVCLAVLALGAENVLGVGMPGPFNAPESLEDAKELARRLGIAFETVPIGDLFDAALRTLAPPFHGQPRDVTEENLQARIRGMILMAISNKFNRILLSTGNKSEIAVGYCTLYGDMNGGLSVLGDVPKTMVYELARKLNAQHDWIPERTLVRAPSAELRPDQTDQDTLPPYEVLDAILADYVEKRLPAEEIASHGWDAALVKWVTDRVDCNEYKRWQAPPILRVTTKAFGMGRRNPIAHGYREGGARQCS</sequence>
<feature type="binding site" evidence="7">
    <location>
        <begin position="294"/>
        <end position="301"/>
    </location>
    <ligand>
        <name>ATP</name>
        <dbReference type="ChEBI" id="CHEBI:30616"/>
    </ligand>
</feature>
<dbReference type="Gene3D" id="3.60.110.10">
    <property type="entry name" value="Carbon-nitrogen hydrolase"/>
    <property type="match status" value="1"/>
</dbReference>
<evidence type="ECO:0000256" key="10">
    <source>
        <dbReference type="RuleBase" id="RU003811"/>
    </source>
</evidence>
<evidence type="ECO:0000256" key="3">
    <source>
        <dbReference type="ARBA" id="ARBA00022598"/>
    </source>
</evidence>
<comment type="caution">
    <text evidence="7">Lacks conserved residue(s) required for the propagation of feature annotation.</text>
</comment>
<organism evidence="12 13">
    <name type="scientific">Syntrophobacter fumaroxidans (strain DSM 10017 / MPOB)</name>
    <dbReference type="NCBI Taxonomy" id="335543"/>
    <lineage>
        <taxon>Bacteria</taxon>
        <taxon>Pseudomonadati</taxon>
        <taxon>Thermodesulfobacteriota</taxon>
        <taxon>Syntrophobacteria</taxon>
        <taxon>Syntrophobacterales</taxon>
        <taxon>Syntrophobacteraceae</taxon>
        <taxon>Syntrophobacter</taxon>
    </lineage>
</organism>
<feature type="active site" description="Proton acceptor" evidence="9">
    <location>
        <position position="41"/>
    </location>
</feature>
<evidence type="ECO:0000313" key="13">
    <source>
        <dbReference type="Proteomes" id="UP000001784"/>
    </source>
</evidence>
<dbReference type="SUPFAM" id="SSF56317">
    <property type="entry name" value="Carbon-nitrogen hydrolase"/>
    <property type="match status" value="1"/>
</dbReference>
<dbReference type="HAMAP" id="MF_02090">
    <property type="entry name" value="NadE_glutamine_dep"/>
    <property type="match status" value="1"/>
</dbReference>
<dbReference type="NCBIfam" id="NF010588">
    <property type="entry name" value="PRK13981.1"/>
    <property type="match status" value="1"/>
</dbReference>
<dbReference type="InterPro" id="IPR000132">
    <property type="entry name" value="Nitrilase/CN_hydratase_CS"/>
</dbReference>
<dbReference type="EC" id="6.3.5.1" evidence="7 8"/>
<dbReference type="PROSITE" id="PS50263">
    <property type="entry name" value="CN_HYDROLASE"/>
    <property type="match status" value="1"/>
</dbReference>
<dbReference type="CDD" id="cd07570">
    <property type="entry name" value="GAT_Gln-NAD-synth"/>
    <property type="match status" value="1"/>
</dbReference>
<feature type="binding site" evidence="7">
    <location>
        <position position="401"/>
    </location>
    <ligand>
        <name>ATP</name>
        <dbReference type="ChEBI" id="CHEBI:30616"/>
    </ligand>
</feature>
<name>A0LFR9_SYNFM</name>
<dbReference type="GO" id="GO:0009435">
    <property type="term" value="P:NAD+ biosynthetic process"/>
    <property type="evidence" value="ECO:0007669"/>
    <property type="project" value="UniProtKB-UniRule"/>
</dbReference>
<dbReference type="GO" id="GO:0003952">
    <property type="term" value="F:NAD+ synthase (glutamine-hydrolyzing) activity"/>
    <property type="evidence" value="ECO:0007669"/>
    <property type="project" value="UniProtKB-UniRule"/>
</dbReference>
<dbReference type="AlphaFoldDB" id="A0LFR9"/>
<proteinExistence type="inferred from homology"/>
<evidence type="ECO:0000256" key="7">
    <source>
        <dbReference type="HAMAP-Rule" id="MF_02090"/>
    </source>
</evidence>
<feature type="binding site" evidence="7">
    <location>
        <position position="118"/>
    </location>
    <ligand>
        <name>L-glutamine</name>
        <dbReference type="ChEBI" id="CHEBI:58359"/>
    </ligand>
</feature>
<feature type="binding site" evidence="7">
    <location>
        <position position="516"/>
    </location>
    <ligand>
        <name>deamido-NAD(+)</name>
        <dbReference type="ChEBI" id="CHEBI:58437"/>
        <note>ligand shared between two neighboring subunits</note>
    </ligand>
</feature>
<dbReference type="InterPro" id="IPR014729">
    <property type="entry name" value="Rossmann-like_a/b/a_fold"/>
</dbReference>
<evidence type="ECO:0000256" key="2">
    <source>
        <dbReference type="ARBA" id="ARBA00007145"/>
    </source>
</evidence>
<dbReference type="InterPro" id="IPR003010">
    <property type="entry name" value="C-N_Hydrolase"/>
</dbReference>
<dbReference type="KEGG" id="sfu:Sfum_0572"/>
<feature type="binding site" evidence="7">
    <location>
        <position position="406"/>
    </location>
    <ligand>
        <name>deamido-NAD(+)</name>
        <dbReference type="ChEBI" id="CHEBI:58437"/>
        <note>ligand shared between two neighboring subunits</note>
    </ligand>
</feature>
<dbReference type="GO" id="GO:0008795">
    <property type="term" value="F:NAD+ synthase activity"/>
    <property type="evidence" value="ECO:0007669"/>
    <property type="project" value="UniProtKB-UniRule"/>
</dbReference>
<keyword evidence="6 7" id="KW-0520">NAD</keyword>
<keyword evidence="5 7" id="KW-0067">ATP-binding</keyword>
<dbReference type="RefSeq" id="WP_011697444.1">
    <property type="nucleotide sequence ID" value="NC_008554.1"/>
</dbReference>
<evidence type="ECO:0000313" key="12">
    <source>
        <dbReference type="EMBL" id="ABK16271.1"/>
    </source>
</evidence>
<reference evidence="12 13" key="1">
    <citation type="submission" date="2006-10" db="EMBL/GenBank/DDBJ databases">
        <title>Complete sequence of Syntrophobacter fumaroxidans MPOB.</title>
        <authorList>
            <consortium name="US DOE Joint Genome Institute"/>
            <person name="Copeland A."/>
            <person name="Lucas S."/>
            <person name="Lapidus A."/>
            <person name="Barry K."/>
            <person name="Detter J.C."/>
            <person name="Glavina del Rio T."/>
            <person name="Hammon N."/>
            <person name="Israni S."/>
            <person name="Pitluck S."/>
            <person name="Goltsman E.G."/>
            <person name="Martinez M."/>
            <person name="Schmutz J."/>
            <person name="Larimer F."/>
            <person name="Land M."/>
            <person name="Hauser L."/>
            <person name="Kyrpides N."/>
            <person name="Kim E."/>
            <person name="Boone D.R."/>
            <person name="Brockman F."/>
            <person name="Culley D."/>
            <person name="Ferry J."/>
            <person name="Gunsalus R."/>
            <person name="McInerney M.J."/>
            <person name="Morrison M."/>
            <person name="Plugge C."/>
            <person name="Rohlin L."/>
            <person name="Scholten J."/>
            <person name="Sieber J."/>
            <person name="Stams A.J.M."/>
            <person name="Worm P."/>
            <person name="Henstra A.M."/>
            <person name="Richardson P."/>
        </authorList>
    </citation>
    <scope>NUCLEOTIDE SEQUENCE [LARGE SCALE GENOMIC DNA]</scope>
    <source>
        <strain evidence="13">DSM 10017 / MPOB</strain>
    </source>
</reference>
<dbReference type="GO" id="GO:0005737">
    <property type="term" value="C:cytoplasm"/>
    <property type="evidence" value="ECO:0007669"/>
    <property type="project" value="InterPro"/>
</dbReference>
<dbReference type="GO" id="GO:0005524">
    <property type="term" value="F:ATP binding"/>
    <property type="evidence" value="ECO:0007669"/>
    <property type="project" value="UniProtKB-UniRule"/>
</dbReference>